<dbReference type="Proteomes" id="UP001386955">
    <property type="component" value="Unassembled WGS sequence"/>
</dbReference>
<dbReference type="InterPro" id="IPR058678">
    <property type="entry name" value="ARM_PUB"/>
</dbReference>
<dbReference type="FunFam" id="3.30.40.10:FF:000502">
    <property type="entry name" value="RING-type E3 ubiquitin transferase"/>
    <property type="match status" value="1"/>
</dbReference>
<dbReference type="Pfam" id="PF04564">
    <property type="entry name" value="U-box"/>
    <property type="match status" value="1"/>
</dbReference>
<keyword evidence="6 7" id="KW-0833">Ubl conjugation pathway</keyword>
<dbReference type="Pfam" id="PF25598">
    <property type="entry name" value="ARM_PUB"/>
    <property type="match status" value="1"/>
</dbReference>
<evidence type="ECO:0000256" key="2">
    <source>
        <dbReference type="ARBA" id="ARBA00003861"/>
    </source>
</evidence>
<dbReference type="Gene3D" id="1.25.10.10">
    <property type="entry name" value="Leucine-rich Repeat Variant"/>
    <property type="match status" value="1"/>
</dbReference>
<dbReference type="GO" id="GO:0016567">
    <property type="term" value="P:protein ubiquitination"/>
    <property type="evidence" value="ECO:0007669"/>
    <property type="project" value="UniProtKB-UniRule"/>
</dbReference>
<comment type="caution">
    <text evidence="9">The sequence shown here is derived from an EMBL/GenBank/DDBJ whole genome shotgun (WGS) entry which is preliminary data.</text>
</comment>
<sequence>MVRARDDLCITVPSFFKCPISMDVMKSPVSLCTGITYDRSSIQRWLDAGNNTCPATMQLLQTKDLVPNRTLQSLIQIWSHSVRPPTPPPSSDQLLQTIAHLESHSLRFASLSKLLHFAAASHQNKLLLAKTQNFVHRLLRFLHTGVTTTTTLQFLQQLLLLLCLLLDTIEDSQAFKNSMLKENKHCLDSLLLLLRRGSLDSKIASARVLQFIAMDAESKLFLGQKEGVVAELLKLAAPEKDQVLIEAALGSLVAISPPKRNKLKLVNLGAVKAMSRLLTGANLGATAVEKVLKLVETASSTREGRKEICEDAACVAAVLSKALKVSSVATEHAVTTLWSVCYLFRDRKAQEAVTQANGLTKILLLMQSNCTAQVRQMCTDLLKIFQVNSKSCLSCYDTETTHIMPF</sequence>
<dbReference type="SUPFAM" id="SSF48371">
    <property type="entry name" value="ARM repeat"/>
    <property type="match status" value="1"/>
</dbReference>
<protein>
    <recommendedName>
        <fullName evidence="7 8">U-box domain-containing protein</fullName>
        <ecNumber evidence="7">2.3.2.27</ecNumber>
    </recommendedName>
    <alternativeName>
        <fullName evidence="7">RING-type E3 ubiquitin transferase PUB</fullName>
    </alternativeName>
</protein>
<dbReference type="AlphaFoldDB" id="A0AAN9SYG4"/>
<feature type="domain" description="U-box" evidence="8">
    <location>
        <begin position="11"/>
        <end position="85"/>
    </location>
</feature>
<dbReference type="InterPro" id="IPR045210">
    <property type="entry name" value="RING-Ubox_PUB"/>
</dbReference>
<comment type="function">
    <text evidence="2 7">Functions as an E3 ubiquitin ligase.</text>
</comment>
<evidence type="ECO:0000256" key="6">
    <source>
        <dbReference type="ARBA" id="ARBA00022786"/>
    </source>
</evidence>
<evidence type="ECO:0000256" key="5">
    <source>
        <dbReference type="ARBA" id="ARBA00022737"/>
    </source>
</evidence>
<accession>A0AAN9SYG4</accession>
<dbReference type="GO" id="GO:0061630">
    <property type="term" value="F:ubiquitin protein ligase activity"/>
    <property type="evidence" value="ECO:0007669"/>
    <property type="project" value="UniProtKB-UniRule"/>
</dbReference>
<dbReference type="CDD" id="cd16664">
    <property type="entry name" value="RING-Ubox_PUB"/>
    <property type="match status" value="1"/>
</dbReference>
<evidence type="ECO:0000259" key="8">
    <source>
        <dbReference type="PROSITE" id="PS51698"/>
    </source>
</evidence>
<dbReference type="Gene3D" id="3.30.40.10">
    <property type="entry name" value="Zinc/RING finger domain, C3HC4 (zinc finger)"/>
    <property type="match status" value="1"/>
</dbReference>
<reference evidence="9 10" key="1">
    <citation type="submission" date="2024-01" db="EMBL/GenBank/DDBJ databases">
        <title>The genomes of 5 underutilized Papilionoideae crops provide insights into root nodulation and disease resistanc.</title>
        <authorList>
            <person name="Jiang F."/>
        </authorList>
    </citation>
    <scope>NUCLEOTIDE SEQUENCE [LARGE SCALE GENOMIC DNA]</scope>
    <source>
        <strain evidence="9">DUOXIRENSHENG_FW03</strain>
        <tissue evidence="9">Leaves</tissue>
    </source>
</reference>
<name>A0AAN9SYG4_PSOTE</name>
<evidence type="ECO:0000313" key="10">
    <source>
        <dbReference type="Proteomes" id="UP001386955"/>
    </source>
</evidence>
<dbReference type="InterPro" id="IPR045185">
    <property type="entry name" value="PUB22/23/24-like"/>
</dbReference>
<evidence type="ECO:0000256" key="3">
    <source>
        <dbReference type="ARBA" id="ARBA00004906"/>
    </source>
</evidence>
<keyword evidence="5" id="KW-0677">Repeat</keyword>
<keyword evidence="4 7" id="KW-0808">Transferase</keyword>
<dbReference type="PANTHER" id="PTHR22849">
    <property type="entry name" value="WDSAM1 PROTEIN"/>
    <property type="match status" value="1"/>
</dbReference>
<evidence type="ECO:0000256" key="1">
    <source>
        <dbReference type="ARBA" id="ARBA00000900"/>
    </source>
</evidence>
<dbReference type="EC" id="2.3.2.27" evidence="7"/>
<evidence type="ECO:0000256" key="7">
    <source>
        <dbReference type="RuleBase" id="RU369093"/>
    </source>
</evidence>
<comment type="catalytic activity">
    <reaction evidence="1 7">
        <text>S-ubiquitinyl-[E2 ubiquitin-conjugating enzyme]-L-cysteine + [acceptor protein]-L-lysine = [E2 ubiquitin-conjugating enzyme]-L-cysteine + N(6)-ubiquitinyl-[acceptor protein]-L-lysine.</text>
        <dbReference type="EC" id="2.3.2.27"/>
    </reaction>
</comment>
<gene>
    <name evidence="9" type="ORF">VNO78_02054</name>
</gene>
<dbReference type="InterPro" id="IPR013083">
    <property type="entry name" value="Znf_RING/FYVE/PHD"/>
</dbReference>
<comment type="pathway">
    <text evidence="3 7">Protein modification; protein ubiquitination.</text>
</comment>
<organism evidence="9 10">
    <name type="scientific">Psophocarpus tetragonolobus</name>
    <name type="common">Winged bean</name>
    <name type="synonym">Dolichos tetragonolobus</name>
    <dbReference type="NCBI Taxonomy" id="3891"/>
    <lineage>
        <taxon>Eukaryota</taxon>
        <taxon>Viridiplantae</taxon>
        <taxon>Streptophyta</taxon>
        <taxon>Embryophyta</taxon>
        <taxon>Tracheophyta</taxon>
        <taxon>Spermatophyta</taxon>
        <taxon>Magnoliopsida</taxon>
        <taxon>eudicotyledons</taxon>
        <taxon>Gunneridae</taxon>
        <taxon>Pentapetalae</taxon>
        <taxon>rosids</taxon>
        <taxon>fabids</taxon>
        <taxon>Fabales</taxon>
        <taxon>Fabaceae</taxon>
        <taxon>Papilionoideae</taxon>
        <taxon>50 kb inversion clade</taxon>
        <taxon>NPAAA clade</taxon>
        <taxon>indigoferoid/millettioid clade</taxon>
        <taxon>Phaseoleae</taxon>
        <taxon>Psophocarpus</taxon>
    </lineage>
</organism>
<dbReference type="PROSITE" id="PS51698">
    <property type="entry name" value="U_BOX"/>
    <property type="match status" value="1"/>
</dbReference>
<dbReference type="InterPro" id="IPR003613">
    <property type="entry name" value="Ubox_domain"/>
</dbReference>
<keyword evidence="10" id="KW-1185">Reference proteome</keyword>
<dbReference type="InterPro" id="IPR016024">
    <property type="entry name" value="ARM-type_fold"/>
</dbReference>
<dbReference type="InterPro" id="IPR011989">
    <property type="entry name" value="ARM-like"/>
</dbReference>
<dbReference type="SMART" id="SM00504">
    <property type="entry name" value="Ubox"/>
    <property type="match status" value="1"/>
</dbReference>
<evidence type="ECO:0000256" key="4">
    <source>
        <dbReference type="ARBA" id="ARBA00022679"/>
    </source>
</evidence>
<dbReference type="EMBL" id="JAYMYS010000001">
    <property type="protein sequence ID" value="KAK7410871.1"/>
    <property type="molecule type" value="Genomic_DNA"/>
</dbReference>
<dbReference type="PANTHER" id="PTHR22849:SF20">
    <property type="entry name" value="U-BOX DOMAIN-CONTAINING PROTEIN 27-RELATED"/>
    <property type="match status" value="1"/>
</dbReference>
<proteinExistence type="predicted"/>
<evidence type="ECO:0000313" key="9">
    <source>
        <dbReference type="EMBL" id="KAK7410871.1"/>
    </source>
</evidence>
<dbReference type="SUPFAM" id="SSF57850">
    <property type="entry name" value="RING/U-box"/>
    <property type="match status" value="1"/>
</dbReference>